<evidence type="ECO:0000259" key="4">
    <source>
        <dbReference type="Pfam" id="PF00370"/>
    </source>
</evidence>
<dbReference type="InterPro" id="IPR018485">
    <property type="entry name" value="FGGY_C"/>
</dbReference>
<feature type="domain" description="Carbohydrate kinase FGGY N-terminal" evidence="4">
    <location>
        <begin position="6"/>
        <end position="241"/>
    </location>
</feature>
<reference evidence="6 7" key="1">
    <citation type="submission" date="2018-03" db="EMBL/GenBank/DDBJ databases">
        <authorList>
            <person name="Keele B.F."/>
        </authorList>
    </citation>
    <scope>NUCLEOTIDE SEQUENCE [LARGE SCALE GENOMIC DNA]</scope>
    <source>
        <strain evidence="6 7">YL28-9</strain>
    </source>
</reference>
<dbReference type="InterPro" id="IPR043129">
    <property type="entry name" value="ATPase_NBD"/>
</dbReference>
<dbReference type="EMBL" id="PYLS01000001">
    <property type="protein sequence ID" value="PST85254.1"/>
    <property type="molecule type" value="Genomic_DNA"/>
</dbReference>
<dbReference type="GO" id="GO:0005975">
    <property type="term" value="P:carbohydrate metabolic process"/>
    <property type="evidence" value="ECO:0007669"/>
    <property type="project" value="InterPro"/>
</dbReference>
<protein>
    <submittedName>
        <fullName evidence="6">Carbohydrate kinase</fullName>
    </submittedName>
</protein>
<organism evidence="6 7">
    <name type="scientific">Pedobacter yulinensis</name>
    <dbReference type="NCBI Taxonomy" id="2126353"/>
    <lineage>
        <taxon>Bacteria</taxon>
        <taxon>Pseudomonadati</taxon>
        <taxon>Bacteroidota</taxon>
        <taxon>Sphingobacteriia</taxon>
        <taxon>Sphingobacteriales</taxon>
        <taxon>Sphingobacteriaceae</taxon>
        <taxon>Pedobacter</taxon>
    </lineage>
</organism>
<dbReference type="PANTHER" id="PTHR43095">
    <property type="entry name" value="SUGAR KINASE"/>
    <property type="match status" value="1"/>
</dbReference>
<dbReference type="OrthoDB" id="9805576at2"/>
<dbReference type="Gene3D" id="3.30.420.40">
    <property type="match status" value="2"/>
</dbReference>
<evidence type="ECO:0000313" key="6">
    <source>
        <dbReference type="EMBL" id="PST85254.1"/>
    </source>
</evidence>
<dbReference type="CDD" id="cd07783">
    <property type="entry name" value="ASKHA_NBD_FGGY_SePSK_AtXK1-like"/>
    <property type="match status" value="1"/>
</dbReference>
<dbReference type="SUPFAM" id="SSF53067">
    <property type="entry name" value="Actin-like ATPase domain"/>
    <property type="match status" value="2"/>
</dbReference>
<proteinExistence type="inferred from homology"/>
<dbReference type="Pfam" id="PF02782">
    <property type="entry name" value="FGGY_C"/>
    <property type="match status" value="1"/>
</dbReference>
<dbReference type="RefSeq" id="WP_107214598.1">
    <property type="nucleotide sequence ID" value="NZ_KZ686268.1"/>
</dbReference>
<evidence type="ECO:0000256" key="1">
    <source>
        <dbReference type="ARBA" id="ARBA00009156"/>
    </source>
</evidence>
<comment type="similarity">
    <text evidence="1">Belongs to the FGGY kinase family.</text>
</comment>
<keyword evidence="7" id="KW-1185">Reference proteome</keyword>
<evidence type="ECO:0000256" key="2">
    <source>
        <dbReference type="ARBA" id="ARBA00022679"/>
    </source>
</evidence>
<dbReference type="Pfam" id="PF00370">
    <property type="entry name" value="FGGY_N"/>
    <property type="match status" value="1"/>
</dbReference>
<dbReference type="Proteomes" id="UP000240912">
    <property type="component" value="Unassembled WGS sequence"/>
</dbReference>
<comment type="caution">
    <text evidence="6">The sequence shown here is derived from an EMBL/GenBank/DDBJ whole genome shotgun (WGS) entry which is preliminary data.</text>
</comment>
<keyword evidence="2" id="KW-0808">Transferase</keyword>
<dbReference type="InterPro" id="IPR000577">
    <property type="entry name" value="Carb_kinase_FGGY"/>
</dbReference>
<keyword evidence="3 6" id="KW-0418">Kinase</keyword>
<dbReference type="InterPro" id="IPR050406">
    <property type="entry name" value="FGGY_Carb_Kinase"/>
</dbReference>
<gene>
    <name evidence="6" type="ORF">C7T94_00565</name>
</gene>
<evidence type="ECO:0000313" key="7">
    <source>
        <dbReference type="Proteomes" id="UP000240912"/>
    </source>
</evidence>
<accession>A0A2T3HS24</accession>
<dbReference type="AlphaFoldDB" id="A0A2T3HS24"/>
<dbReference type="PIRSF" id="PIRSF000538">
    <property type="entry name" value="GlpK"/>
    <property type="match status" value="1"/>
</dbReference>
<sequence length="483" mass="52274">MKKPFFIGIDIGTQGLRILAVDITGTELGATEETFPLSEDLRREQDPLLWWTALRRSMKNLIASVGSAGLSGISVTSTSGTVIPLDAAGNPLYPAIMYSDTRQNEEAAYCRQLAAGSGEKAFVVFNSSCGLPKMLWFVKNHPGQARHIRYWAHAADFIVGRLSGRYGVSDYTNVLKSGYDVANMRWPEWITAGLPVKQEWFPEVLPPGGIAGQLDQHLKTEFGIEQDVPVAAGMTDGCASQVASGAVKPGQWNSTIGTTLVLKGITTSVVDDPQGRLYSHRHPEGYWMPGGAANIGSDWVRSEFPGTDLDVLTAAAVAKVPTGQFSYPLMQQGERFPFIAPQARGFEPAGLDEATRFAAKMEGLAYVERYAFELAAALSGEKAEAVYSAGGGSNNPLWLQIRSNVLNLPLHKMENVTGALGAAILAASATYFGSLTEAAEAMTSIEQTVLPQPEQTRQYETSYLEFIGLLKEKGYLENETNYA</sequence>
<name>A0A2T3HS24_9SPHI</name>
<dbReference type="GO" id="GO:0016301">
    <property type="term" value="F:kinase activity"/>
    <property type="evidence" value="ECO:0007669"/>
    <property type="project" value="UniProtKB-KW"/>
</dbReference>
<feature type="domain" description="Carbohydrate kinase FGGY C-terminal" evidence="5">
    <location>
        <begin position="255"/>
        <end position="429"/>
    </location>
</feature>
<evidence type="ECO:0000256" key="3">
    <source>
        <dbReference type="ARBA" id="ARBA00022777"/>
    </source>
</evidence>
<evidence type="ECO:0000259" key="5">
    <source>
        <dbReference type="Pfam" id="PF02782"/>
    </source>
</evidence>
<dbReference type="InterPro" id="IPR018484">
    <property type="entry name" value="FGGY_N"/>
</dbReference>